<dbReference type="Gene3D" id="3.30.450.90">
    <property type="match status" value="1"/>
</dbReference>
<dbReference type="AlphaFoldDB" id="A0A367ZKR8"/>
<dbReference type="InterPro" id="IPR027417">
    <property type="entry name" value="P-loop_NTPase"/>
</dbReference>
<dbReference type="InterPro" id="IPR050921">
    <property type="entry name" value="T4SS_GSP_E_ATPase"/>
</dbReference>
<dbReference type="PANTHER" id="PTHR30486:SF16">
    <property type="entry name" value="TWITCHING MOTILITY PROTEIN PILT"/>
    <property type="match status" value="1"/>
</dbReference>
<dbReference type="Proteomes" id="UP000252355">
    <property type="component" value="Unassembled WGS sequence"/>
</dbReference>
<organism evidence="3 4">
    <name type="scientific">Candidatus Ozemobacter sibiricus</name>
    <dbReference type="NCBI Taxonomy" id="2268124"/>
    <lineage>
        <taxon>Bacteria</taxon>
        <taxon>Candidatus Ozemobacteria</taxon>
        <taxon>Candidatus Ozemobacterales</taxon>
        <taxon>Candidatus Ozemobacteraceae</taxon>
        <taxon>Candidatus Ozemobacter</taxon>
    </lineage>
</organism>
<accession>A0A367ZKR8</accession>
<dbReference type="Gene3D" id="3.40.50.300">
    <property type="entry name" value="P-loop containing nucleotide triphosphate hydrolases"/>
    <property type="match status" value="1"/>
</dbReference>
<sequence length="352" mass="39576">MLETMTMDRLLSICLERQASDLHLTVGLPPAARIHGEIVTLPFDNLDGETCQHLVYSILNADQIAKFEEEWELDFSLSRPGLGRFRVNVFKEKGFVEASIRIVAPQIKSLAELGLPEAAVELSRRPNGLVLVTGPTGVGKTTTFNSLIDQINRERRCRVLTIEDPIEYIHKHKKSIILQREVHCDTRSFATALRHVLRQDPDIIGIGEMRDLETISTAITAAETGHLVIATLHTSDAQQTIDRIVDVFPPHQQEQIRIQLANSLQGIISQQLLPTVEKNGRVLAFELLIATPAIRRLIRENKITQLDTFIQTGSEFGMVSMDRSLKTLYQQGRISYDVAMSKVKNPQAFKEL</sequence>
<dbReference type="Pfam" id="PF00437">
    <property type="entry name" value="T2SSE"/>
    <property type="match status" value="1"/>
</dbReference>
<dbReference type="InterPro" id="IPR001482">
    <property type="entry name" value="T2SS/T4SS_dom"/>
</dbReference>
<dbReference type="NCBIfam" id="TIGR01420">
    <property type="entry name" value="pilT_fam"/>
    <property type="match status" value="1"/>
</dbReference>
<feature type="domain" description="AAA+ ATPase" evidence="2">
    <location>
        <begin position="126"/>
        <end position="251"/>
    </location>
</feature>
<evidence type="ECO:0000313" key="4">
    <source>
        <dbReference type="Proteomes" id="UP000252355"/>
    </source>
</evidence>
<dbReference type="PANTHER" id="PTHR30486">
    <property type="entry name" value="TWITCHING MOTILITY PROTEIN PILT"/>
    <property type="match status" value="1"/>
</dbReference>
<protein>
    <submittedName>
        <fullName evidence="3">Twitching motility protein PilT</fullName>
    </submittedName>
</protein>
<evidence type="ECO:0000259" key="2">
    <source>
        <dbReference type="SMART" id="SM00382"/>
    </source>
</evidence>
<dbReference type="InterPro" id="IPR003593">
    <property type="entry name" value="AAA+_ATPase"/>
</dbReference>
<dbReference type="SUPFAM" id="SSF52540">
    <property type="entry name" value="P-loop containing nucleoside triphosphate hydrolases"/>
    <property type="match status" value="1"/>
</dbReference>
<evidence type="ECO:0000313" key="3">
    <source>
        <dbReference type="EMBL" id="RCK78447.1"/>
    </source>
</evidence>
<name>A0A367ZKR8_9BACT</name>
<comment type="similarity">
    <text evidence="1">Belongs to the GSP E family.</text>
</comment>
<dbReference type="GO" id="GO:0005524">
    <property type="term" value="F:ATP binding"/>
    <property type="evidence" value="ECO:0007669"/>
    <property type="project" value="InterPro"/>
</dbReference>
<evidence type="ECO:0000256" key="1">
    <source>
        <dbReference type="ARBA" id="ARBA00006611"/>
    </source>
</evidence>
<dbReference type="SMART" id="SM00382">
    <property type="entry name" value="AAA"/>
    <property type="match status" value="1"/>
</dbReference>
<dbReference type="InterPro" id="IPR006321">
    <property type="entry name" value="PilT/PilU"/>
</dbReference>
<proteinExistence type="inferred from homology"/>
<gene>
    <name evidence="3" type="ORF">OZSIB_1367</name>
</gene>
<dbReference type="CDD" id="cd01131">
    <property type="entry name" value="PilT"/>
    <property type="match status" value="1"/>
</dbReference>
<dbReference type="EMBL" id="QOQW01000022">
    <property type="protein sequence ID" value="RCK78447.1"/>
    <property type="molecule type" value="Genomic_DNA"/>
</dbReference>
<reference evidence="3 4" key="1">
    <citation type="submission" date="2018-05" db="EMBL/GenBank/DDBJ databases">
        <title>A metagenomic window into the 2 km-deep terrestrial subsurface aquifer revealed taxonomically and functionally diverse microbial community comprising novel uncultured bacterial lineages.</title>
        <authorList>
            <person name="Kadnikov V.V."/>
            <person name="Mardanov A.V."/>
            <person name="Beletsky A.V."/>
            <person name="Banks D."/>
            <person name="Pimenov N.V."/>
            <person name="Frank Y.A."/>
            <person name="Karnachuk O.V."/>
            <person name="Ravin N.V."/>
        </authorList>
    </citation>
    <scope>NUCLEOTIDE SEQUENCE [LARGE SCALE GENOMIC DNA]</scope>
    <source>
        <strain evidence="3">BY5</strain>
    </source>
</reference>
<dbReference type="GO" id="GO:0016887">
    <property type="term" value="F:ATP hydrolysis activity"/>
    <property type="evidence" value="ECO:0007669"/>
    <property type="project" value="InterPro"/>
</dbReference>
<comment type="caution">
    <text evidence="3">The sequence shown here is derived from an EMBL/GenBank/DDBJ whole genome shotgun (WGS) entry which is preliminary data.</text>
</comment>